<dbReference type="GO" id="GO:0004252">
    <property type="term" value="F:serine-type endopeptidase activity"/>
    <property type="evidence" value="ECO:0007669"/>
    <property type="project" value="InterPro"/>
</dbReference>
<reference evidence="5" key="1">
    <citation type="submission" date="2016-10" db="EMBL/GenBank/DDBJ databases">
        <authorList>
            <person name="Varghese N."/>
            <person name="Submissions S."/>
        </authorList>
    </citation>
    <scope>NUCLEOTIDE SEQUENCE [LARGE SCALE GENOMIC DNA]</scope>
    <source>
        <strain evidence="5">GAS369</strain>
    </source>
</reference>
<evidence type="ECO:0000259" key="3">
    <source>
        <dbReference type="PROSITE" id="PS50240"/>
    </source>
</evidence>
<evidence type="ECO:0000256" key="1">
    <source>
        <dbReference type="ARBA" id="ARBA00007664"/>
    </source>
</evidence>
<dbReference type="PROSITE" id="PS50240">
    <property type="entry name" value="TRYPSIN_DOM"/>
    <property type="match status" value="1"/>
</dbReference>
<evidence type="ECO:0000256" key="2">
    <source>
        <dbReference type="ARBA" id="ARBA00023157"/>
    </source>
</evidence>
<gene>
    <name evidence="4" type="ORF">SAMN05444158_4796</name>
</gene>
<dbReference type="PRINTS" id="PR00722">
    <property type="entry name" value="CHYMOTRYPSIN"/>
</dbReference>
<dbReference type="SUPFAM" id="SSF50494">
    <property type="entry name" value="Trypsin-like serine proteases"/>
    <property type="match status" value="1"/>
</dbReference>
<sequence length="247" mass="24928">MAGLAPLLVAPAYAIVGGAAPSTEGVGRSVVTIVGSRGNFCTGTLIAPDLVLSVAHCVQPGAIYKIVEYGADHQPQLKDVKKVATHPGFNMQTMLAHRATADVSLLQLDTPKKNPSPIGAPTTPLTAGNRFTIAGVGVTIRGDGKSGGTVRTADLVATGQPGTLQIRLVDPAGQGARAGLGACTGDSGGPVFEDQQSKPVLVGVVSWSTGPNGAGGCGGLTGVTPLTLYRDWIVKTAQQWGSTLATP</sequence>
<dbReference type="InterPro" id="IPR033116">
    <property type="entry name" value="TRYPSIN_SER"/>
</dbReference>
<dbReference type="InterPro" id="IPR001314">
    <property type="entry name" value="Peptidase_S1A"/>
</dbReference>
<dbReference type="PANTHER" id="PTHR24276">
    <property type="entry name" value="POLYSERASE-RELATED"/>
    <property type="match status" value="1"/>
</dbReference>
<comment type="similarity">
    <text evidence="1">Belongs to the peptidase S1 family.</text>
</comment>
<name>A0A1H1YG82_9BRAD</name>
<proteinExistence type="inferred from homology"/>
<dbReference type="EMBL" id="LT629750">
    <property type="protein sequence ID" value="SDT20422.1"/>
    <property type="molecule type" value="Genomic_DNA"/>
</dbReference>
<dbReference type="AlphaFoldDB" id="A0A1H1YG82"/>
<evidence type="ECO:0000313" key="5">
    <source>
        <dbReference type="Proteomes" id="UP000243904"/>
    </source>
</evidence>
<keyword evidence="5" id="KW-1185">Reference proteome</keyword>
<dbReference type="InterPro" id="IPR009003">
    <property type="entry name" value="Peptidase_S1_PA"/>
</dbReference>
<dbReference type="PROSITE" id="PS00135">
    <property type="entry name" value="TRYPSIN_SER"/>
    <property type="match status" value="1"/>
</dbReference>
<protein>
    <submittedName>
        <fullName evidence="4">Trypsin</fullName>
    </submittedName>
</protein>
<dbReference type="Proteomes" id="UP000243904">
    <property type="component" value="Chromosome I"/>
</dbReference>
<dbReference type="InterPro" id="IPR050430">
    <property type="entry name" value="Peptidase_S1"/>
</dbReference>
<evidence type="ECO:0000313" key="4">
    <source>
        <dbReference type="EMBL" id="SDT20422.1"/>
    </source>
</evidence>
<dbReference type="PANTHER" id="PTHR24276:SF98">
    <property type="entry name" value="FI18310P1-RELATED"/>
    <property type="match status" value="1"/>
</dbReference>
<keyword evidence="2" id="KW-1015">Disulfide bond</keyword>
<dbReference type="Pfam" id="PF00089">
    <property type="entry name" value="Trypsin"/>
    <property type="match status" value="1"/>
</dbReference>
<dbReference type="SMART" id="SM00020">
    <property type="entry name" value="Tryp_SPc"/>
    <property type="match status" value="1"/>
</dbReference>
<organism evidence="4 5">
    <name type="scientific">Bradyrhizobium canariense</name>
    <dbReference type="NCBI Taxonomy" id="255045"/>
    <lineage>
        <taxon>Bacteria</taxon>
        <taxon>Pseudomonadati</taxon>
        <taxon>Pseudomonadota</taxon>
        <taxon>Alphaproteobacteria</taxon>
        <taxon>Hyphomicrobiales</taxon>
        <taxon>Nitrobacteraceae</taxon>
        <taxon>Bradyrhizobium</taxon>
    </lineage>
</organism>
<dbReference type="InterPro" id="IPR043504">
    <property type="entry name" value="Peptidase_S1_PA_chymotrypsin"/>
</dbReference>
<feature type="domain" description="Peptidase S1" evidence="3">
    <location>
        <begin position="15"/>
        <end position="238"/>
    </location>
</feature>
<dbReference type="InterPro" id="IPR001254">
    <property type="entry name" value="Trypsin_dom"/>
</dbReference>
<dbReference type="GO" id="GO:0006508">
    <property type="term" value="P:proteolysis"/>
    <property type="evidence" value="ECO:0007669"/>
    <property type="project" value="InterPro"/>
</dbReference>
<dbReference type="Gene3D" id="2.40.10.10">
    <property type="entry name" value="Trypsin-like serine proteases"/>
    <property type="match status" value="1"/>
</dbReference>
<accession>A0A1H1YG82</accession>